<sequence length="74" mass="8587">METKKPQRSVLGRKETWCAVHNGCCGVPPSRKWEQKLSIWRSFLGIYSNPIYTSSFKARLTTSDAIFQRFCMKV</sequence>
<comment type="caution">
    <text evidence="1">The sequence shown here is derived from an EMBL/GenBank/DDBJ whole genome shotgun (WGS) entry which is preliminary data.</text>
</comment>
<keyword evidence="2" id="KW-1185">Reference proteome</keyword>
<gene>
    <name evidence="1" type="ORF">AFUS01_LOCUS5183</name>
</gene>
<accession>A0A8J2JA04</accession>
<reference evidence="1" key="1">
    <citation type="submission" date="2021-06" db="EMBL/GenBank/DDBJ databases">
        <authorList>
            <person name="Hodson N. C."/>
            <person name="Mongue J. A."/>
            <person name="Jaron S. K."/>
        </authorList>
    </citation>
    <scope>NUCLEOTIDE SEQUENCE</scope>
</reference>
<evidence type="ECO:0000313" key="1">
    <source>
        <dbReference type="EMBL" id="CAG7712976.1"/>
    </source>
</evidence>
<evidence type="ECO:0000313" key="2">
    <source>
        <dbReference type="Proteomes" id="UP000708208"/>
    </source>
</evidence>
<dbReference type="EMBL" id="CAJVCH010032919">
    <property type="protein sequence ID" value="CAG7712976.1"/>
    <property type="molecule type" value="Genomic_DNA"/>
</dbReference>
<proteinExistence type="predicted"/>
<organism evidence="1 2">
    <name type="scientific">Allacma fusca</name>
    <dbReference type="NCBI Taxonomy" id="39272"/>
    <lineage>
        <taxon>Eukaryota</taxon>
        <taxon>Metazoa</taxon>
        <taxon>Ecdysozoa</taxon>
        <taxon>Arthropoda</taxon>
        <taxon>Hexapoda</taxon>
        <taxon>Collembola</taxon>
        <taxon>Symphypleona</taxon>
        <taxon>Sminthuridae</taxon>
        <taxon>Allacma</taxon>
    </lineage>
</organism>
<protein>
    <submittedName>
        <fullName evidence="1">Uncharacterized protein</fullName>
    </submittedName>
</protein>
<name>A0A8J2JA04_9HEXA</name>
<dbReference type="AlphaFoldDB" id="A0A8J2JA04"/>
<dbReference type="Proteomes" id="UP000708208">
    <property type="component" value="Unassembled WGS sequence"/>
</dbReference>